<reference evidence="6" key="1">
    <citation type="journal article" date="2019" name="Int. J. Syst. Evol. Microbiol.">
        <title>The Global Catalogue of Microorganisms (GCM) 10K type strain sequencing project: providing services to taxonomists for standard genome sequencing and annotation.</title>
        <authorList>
            <consortium name="The Broad Institute Genomics Platform"/>
            <consortium name="The Broad Institute Genome Sequencing Center for Infectious Disease"/>
            <person name="Wu L."/>
            <person name="Ma J."/>
        </authorList>
    </citation>
    <scope>NUCLEOTIDE SEQUENCE [LARGE SCALE GENOMIC DNA]</scope>
    <source>
        <strain evidence="6">JCM 4594</strain>
    </source>
</reference>
<comment type="caution">
    <text evidence="5">The sequence shown here is derived from an EMBL/GenBank/DDBJ whole genome shotgun (WGS) entry which is preliminary data.</text>
</comment>
<evidence type="ECO:0000256" key="3">
    <source>
        <dbReference type="ARBA" id="ARBA00035643"/>
    </source>
</evidence>
<protein>
    <submittedName>
        <fullName evidence="5">Gas vesicle protein</fullName>
    </submittedName>
</protein>
<dbReference type="GeneID" id="96291436"/>
<name>A0ABQ3A8U9_9ACTN</name>
<accession>A0ABQ3A8U9</accession>
<dbReference type="Proteomes" id="UP000600946">
    <property type="component" value="Unassembled WGS sequence"/>
</dbReference>
<comment type="similarity">
    <text evidence="3">Belongs to the gas vesicle GvpF/GvpL family.</text>
</comment>
<evidence type="ECO:0000256" key="2">
    <source>
        <dbReference type="ARBA" id="ARBA00035108"/>
    </source>
</evidence>
<comment type="subcellular location">
    <subcellularLocation>
        <location evidence="2">Gas vesicle</location>
    </subcellularLocation>
</comment>
<dbReference type="PANTHER" id="PTHR36852">
    <property type="entry name" value="PROTEIN GVPL 2"/>
    <property type="match status" value="1"/>
</dbReference>
<feature type="region of interest" description="Disordered" evidence="4">
    <location>
        <begin position="229"/>
        <end position="271"/>
    </location>
</feature>
<keyword evidence="6" id="KW-1185">Reference proteome</keyword>
<dbReference type="RefSeq" id="WP_190027505.1">
    <property type="nucleotide sequence ID" value="NZ_BMUU01000005.1"/>
</dbReference>
<evidence type="ECO:0000256" key="4">
    <source>
        <dbReference type="SAM" id="MobiDB-lite"/>
    </source>
</evidence>
<keyword evidence="1" id="KW-0304">Gas vesicle</keyword>
<gene>
    <name evidence="5" type="ORF">GCM10010326_34830</name>
</gene>
<evidence type="ECO:0000313" key="5">
    <source>
        <dbReference type="EMBL" id="GGY37860.1"/>
    </source>
</evidence>
<dbReference type="Pfam" id="PF06386">
    <property type="entry name" value="GvpL_GvpF"/>
    <property type="match status" value="1"/>
</dbReference>
<proteinExistence type="inferred from homology"/>
<dbReference type="PANTHER" id="PTHR36852:SF1">
    <property type="entry name" value="PROTEIN GVPL 2"/>
    <property type="match status" value="1"/>
</dbReference>
<organism evidence="5 6">
    <name type="scientific">Streptomyces xanthochromogenes</name>
    <dbReference type="NCBI Taxonomy" id="67384"/>
    <lineage>
        <taxon>Bacteria</taxon>
        <taxon>Bacillati</taxon>
        <taxon>Actinomycetota</taxon>
        <taxon>Actinomycetes</taxon>
        <taxon>Kitasatosporales</taxon>
        <taxon>Streptomycetaceae</taxon>
        <taxon>Streptomyces</taxon>
    </lineage>
</organism>
<evidence type="ECO:0000313" key="6">
    <source>
        <dbReference type="Proteomes" id="UP000600946"/>
    </source>
</evidence>
<feature type="compositionally biased region" description="Acidic residues" evidence="4">
    <location>
        <begin position="254"/>
        <end position="263"/>
    </location>
</feature>
<dbReference type="EMBL" id="BMUU01000005">
    <property type="protein sequence ID" value="GGY37860.1"/>
    <property type="molecule type" value="Genomic_DNA"/>
</dbReference>
<sequence length="271" mass="29575">MNDGQLLYVYAVTRRFAAALPDAVRALDGEPPALIEHRGLCAAVSRVPAEHFDAAPLRAHLEDLDWLAEVARNHQAVIAALATVGCPVPLRLATVCRDENGVRRLLDSGRARFESAIERLDGRVEWGVKVYAESAPPERAAPAPELTAVTGREYLRRRLGQRQNRDRSWQRAGTLSRALHADLCERAEAGRLHPPQSGRLSGAPGENVLNAAYLVPREQSEEFVAAVRERTPQGEDVRVELTGPWAPYSFASGPDDDQDDDPEGGPGQGES</sequence>
<feature type="compositionally biased region" description="Basic and acidic residues" evidence="4">
    <location>
        <begin position="229"/>
        <end position="239"/>
    </location>
</feature>
<dbReference type="InterPro" id="IPR009430">
    <property type="entry name" value="GvpL/GvpF"/>
</dbReference>
<evidence type="ECO:0000256" key="1">
    <source>
        <dbReference type="ARBA" id="ARBA00022987"/>
    </source>
</evidence>